<sequence>MTAPLTGVRVVELASIGPGPHAGMLLADLGADVVRVERPGNRDDRLGSAAVHDLLLRGRRSVVLDLKTPPGVAAAAALADRADVLIEGLRPGVTERLGLGPDVLLARNQRLVYGRVTGWGQHGPLASTVGHDLNFLAVTGALHTLGPADAPPPPPLNYVADFGGGSMLLVVGVLAALLDRERTGLGQVVDAAMVDGVASLSQLVLSLRAAGAWSDRRGANLVDGAAPFYCCYVCADGRYVAVAALEPQFFAELLSGLELPAAELGDRLDRATWPRLRALFTERFLTRSRDEWAERFAHTDACVTPVLDFGEAAEEPHLTARRTYVDRGDGIEAAPAPRFSRSVAALPPPAPAVGSSTVEEIVRDWPRP</sequence>
<accession>A0ABP6ZRL9</accession>
<organism evidence="2 3">
    <name type="scientific">Microlunatus ginsengisoli</name>
    <dbReference type="NCBI Taxonomy" id="363863"/>
    <lineage>
        <taxon>Bacteria</taxon>
        <taxon>Bacillati</taxon>
        <taxon>Actinomycetota</taxon>
        <taxon>Actinomycetes</taxon>
        <taxon>Propionibacteriales</taxon>
        <taxon>Propionibacteriaceae</taxon>
        <taxon>Microlunatus</taxon>
    </lineage>
</organism>
<dbReference type="InterPro" id="IPR044855">
    <property type="entry name" value="CoA-Trfase_III_dom3_sf"/>
</dbReference>
<dbReference type="Gene3D" id="3.30.1540.10">
    <property type="entry name" value="formyl-coa transferase, domain 3"/>
    <property type="match status" value="1"/>
</dbReference>
<protein>
    <submittedName>
        <fullName evidence="2">Alpha-methylacyl-CoA racemase</fullName>
    </submittedName>
</protein>
<feature type="region of interest" description="Disordered" evidence="1">
    <location>
        <begin position="342"/>
        <end position="368"/>
    </location>
</feature>
<dbReference type="PANTHER" id="PTHR48228">
    <property type="entry name" value="SUCCINYL-COA--D-CITRAMALATE COA-TRANSFERASE"/>
    <property type="match status" value="1"/>
</dbReference>
<dbReference type="RefSeq" id="WP_344803508.1">
    <property type="nucleotide sequence ID" value="NZ_BAABAB010000010.1"/>
</dbReference>
<reference evidence="3" key="1">
    <citation type="journal article" date="2019" name="Int. J. Syst. Evol. Microbiol.">
        <title>The Global Catalogue of Microorganisms (GCM) 10K type strain sequencing project: providing services to taxonomists for standard genome sequencing and annotation.</title>
        <authorList>
            <consortium name="The Broad Institute Genomics Platform"/>
            <consortium name="The Broad Institute Genome Sequencing Center for Infectious Disease"/>
            <person name="Wu L."/>
            <person name="Ma J."/>
        </authorList>
    </citation>
    <scope>NUCLEOTIDE SEQUENCE [LARGE SCALE GENOMIC DNA]</scope>
    <source>
        <strain evidence="3">JCM 16929</strain>
    </source>
</reference>
<keyword evidence="3" id="KW-1185">Reference proteome</keyword>
<dbReference type="InterPro" id="IPR003673">
    <property type="entry name" value="CoA-Trfase_fam_III"/>
</dbReference>
<gene>
    <name evidence="2" type="primary">mcr</name>
    <name evidence="2" type="ORF">GCM10022236_17770</name>
</gene>
<evidence type="ECO:0000256" key="1">
    <source>
        <dbReference type="SAM" id="MobiDB-lite"/>
    </source>
</evidence>
<dbReference type="Gene3D" id="3.30.60.110">
    <property type="match status" value="1"/>
</dbReference>
<dbReference type="Proteomes" id="UP001501490">
    <property type="component" value="Unassembled WGS sequence"/>
</dbReference>
<dbReference type="InterPro" id="IPR023606">
    <property type="entry name" value="CoA-Trfase_III_dom_1_sf"/>
</dbReference>
<dbReference type="Pfam" id="PF02515">
    <property type="entry name" value="CoA_transf_3"/>
    <property type="match status" value="1"/>
</dbReference>
<comment type="caution">
    <text evidence="2">The sequence shown here is derived from an EMBL/GenBank/DDBJ whole genome shotgun (WGS) entry which is preliminary data.</text>
</comment>
<evidence type="ECO:0000313" key="3">
    <source>
        <dbReference type="Proteomes" id="UP001501490"/>
    </source>
</evidence>
<dbReference type="PANTHER" id="PTHR48228:SF5">
    <property type="entry name" value="ALPHA-METHYLACYL-COA RACEMASE"/>
    <property type="match status" value="1"/>
</dbReference>
<name>A0ABP6ZRL9_9ACTN</name>
<evidence type="ECO:0000313" key="2">
    <source>
        <dbReference type="EMBL" id="GAA3616070.1"/>
    </source>
</evidence>
<dbReference type="Gene3D" id="3.40.50.10540">
    <property type="entry name" value="Crotonobetainyl-coa:carnitine coa-transferase, domain 1"/>
    <property type="match status" value="1"/>
</dbReference>
<dbReference type="SUPFAM" id="SSF89796">
    <property type="entry name" value="CoA-transferase family III (CaiB/BaiF)"/>
    <property type="match status" value="1"/>
</dbReference>
<dbReference type="EMBL" id="BAABAB010000010">
    <property type="protein sequence ID" value="GAA3616070.1"/>
    <property type="molecule type" value="Genomic_DNA"/>
</dbReference>
<proteinExistence type="predicted"/>
<dbReference type="InterPro" id="IPR050509">
    <property type="entry name" value="CoA-transferase_III"/>
</dbReference>